<accession>A0ABV2B0T8</accession>
<dbReference type="EMBL" id="APND01000002">
    <property type="protein sequence ID" value="MES1929190.1"/>
    <property type="molecule type" value="Genomic_DNA"/>
</dbReference>
<keyword evidence="1" id="KW-1133">Transmembrane helix</keyword>
<feature type="transmembrane region" description="Helical" evidence="1">
    <location>
        <begin position="116"/>
        <end position="138"/>
    </location>
</feature>
<gene>
    <name evidence="2" type="ORF">SADO_08037</name>
</gene>
<feature type="transmembrane region" description="Helical" evidence="1">
    <location>
        <begin position="78"/>
        <end position="96"/>
    </location>
</feature>
<keyword evidence="1" id="KW-0812">Transmembrane</keyword>
<proteinExistence type="predicted"/>
<evidence type="ECO:0000256" key="1">
    <source>
        <dbReference type="SAM" id="Phobius"/>
    </source>
</evidence>
<keyword evidence="3" id="KW-1185">Reference proteome</keyword>
<organism evidence="2 3">
    <name type="scientific">Salinisphaera dokdonensis CL-ES53</name>
    <dbReference type="NCBI Taxonomy" id="1304272"/>
    <lineage>
        <taxon>Bacteria</taxon>
        <taxon>Pseudomonadati</taxon>
        <taxon>Pseudomonadota</taxon>
        <taxon>Gammaproteobacteria</taxon>
        <taxon>Salinisphaerales</taxon>
        <taxon>Salinisphaeraceae</taxon>
        <taxon>Salinisphaera</taxon>
    </lineage>
</organism>
<reference evidence="2 3" key="1">
    <citation type="submission" date="2013-03" db="EMBL/GenBank/DDBJ databases">
        <title>Salinisphaera dokdonensis CL-ES53 Genome Sequencing.</title>
        <authorList>
            <person name="Li C."/>
            <person name="Lai Q."/>
            <person name="Shao Z."/>
        </authorList>
    </citation>
    <scope>NUCLEOTIDE SEQUENCE [LARGE SCALE GENOMIC DNA]</scope>
    <source>
        <strain evidence="2 3">CL-ES53</strain>
    </source>
</reference>
<feature type="transmembrane region" description="Helical" evidence="1">
    <location>
        <begin position="41"/>
        <end position="66"/>
    </location>
</feature>
<dbReference type="Proteomes" id="UP001460888">
    <property type="component" value="Unassembled WGS sequence"/>
</dbReference>
<evidence type="ECO:0000313" key="2">
    <source>
        <dbReference type="EMBL" id="MES1929190.1"/>
    </source>
</evidence>
<dbReference type="RefSeq" id="WP_353110683.1">
    <property type="nucleotide sequence ID" value="NZ_APND01000002.1"/>
</dbReference>
<comment type="caution">
    <text evidence="2">The sequence shown here is derived from an EMBL/GenBank/DDBJ whole genome shotgun (WGS) entry which is preliminary data.</text>
</comment>
<protein>
    <recommendedName>
        <fullName evidence="4">Cobalamin ABC transporter</fullName>
    </recommendedName>
</protein>
<sequence>MTHPLSTKNQLLVAGALALFMAVTRSPQVPGGDLLHGGSWAVFFAAGVYLNAALALPALLVLAFVLDAVAVGWSGVSAYCFTPAYAMLLPAYASLWGAGRWYASQHRFAWSTVAPLVASVLVGALLCEAFSSGGFYWLSGQFANPSLAEFAAREVTYFPAYLATMAFWVAATGVAHVALVTLSGRDTIAGDPVS</sequence>
<keyword evidence="1" id="KW-0472">Membrane</keyword>
<feature type="transmembrane region" description="Helical" evidence="1">
    <location>
        <begin position="158"/>
        <end position="179"/>
    </location>
</feature>
<evidence type="ECO:0000313" key="3">
    <source>
        <dbReference type="Proteomes" id="UP001460888"/>
    </source>
</evidence>
<name>A0ABV2B0T8_9GAMM</name>
<evidence type="ECO:0008006" key="4">
    <source>
        <dbReference type="Google" id="ProtNLM"/>
    </source>
</evidence>